<evidence type="ECO:0000313" key="2">
    <source>
        <dbReference type="Proteomes" id="UP000315037"/>
    </source>
</evidence>
<comment type="caution">
    <text evidence="1">The sequence shown here is derived from an EMBL/GenBank/DDBJ whole genome shotgun (WGS) entry which is preliminary data.</text>
</comment>
<sequence>MALALAAERGTRERPFIAAQANAQARSWLARPRWPAERLWLWGNAGVGKTHLMHAWARAQENLGRKVQWLQAGSLTLDSLGQICVAGVPWEGEHAPLMAPRLDIVIDNIETLADEAALLHLLNHVQHLNAGVAPRAHRLLLAARLPPARQVFTLPDLASRLRAIPAVEVQEPDDRLRSSLLLSLLAARQLVVAPTVIEWLERHLPRTAQALITSVDRLDALALARGVPVTRALAAEGLADLLTAVEEPAVADEEGKTT</sequence>
<dbReference type="Proteomes" id="UP000315037">
    <property type="component" value="Unassembled WGS sequence"/>
</dbReference>
<dbReference type="AlphaFoldDB" id="A0A506US31"/>
<organism evidence="1 2">
    <name type="scientific">Oecophyllibacter saccharovorans</name>
    <dbReference type="NCBI Taxonomy" id="2558360"/>
    <lineage>
        <taxon>Bacteria</taxon>
        <taxon>Pseudomonadati</taxon>
        <taxon>Pseudomonadota</taxon>
        <taxon>Alphaproteobacteria</taxon>
        <taxon>Acetobacterales</taxon>
        <taxon>Acetobacteraceae</taxon>
        <taxon>Oecophyllibacter</taxon>
    </lineage>
</organism>
<proteinExistence type="predicted"/>
<protein>
    <submittedName>
        <fullName evidence="1">Chromosomal replication initiator DnaA</fullName>
    </submittedName>
</protein>
<dbReference type="EMBL" id="SORZ01000001">
    <property type="protein sequence ID" value="TPW36122.1"/>
    <property type="molecule type" value="Genomic_DNA"/>
</dbReference>
<keyword evidence="2" id="KW-1185">Reference proteome</keyword>
<dbReference type="SUPFAM" id="SSF52540">
    <property type="entry name" value="P-loop containing nucleoside triphosphate hydrolases"/>
    <property type="match status" value="1"/>
</dbReference>
<reference evidence="1 2" key="1">
    <citation type="submission" date="2019-03" db="EMBL/GenBank/DDBJ databases">
        <title>The complete genome sequence of Neokomagataea sp. Jb2 NBRC113641.</title>
        <authorList>
            <person name="Chua K.-O."/>
            <person name="Chan K.-G."/>
            <person name="See-Too W.-S."/>
        </authorList>
    </citation>
    <scope>NUCLEOTIDE SEQUENCE [LARGE SCALE GENOMIC DNA]</scope>
    <source>
        <strain evidence="1 2">Jb2</strain>
    </source>
</reference>
<dbReference type="GO" id="GO:0006270">
    <property type="term" value="P:DNA replication initiation"/>
    <property type="evidence" value="ECO:0007669"/>
    <property type="project" value="TreeGrafter"/>
</dbReference>
<accession>A0A506US31</accession>
<gene>
    <name evidence="1" type="ORF">E3202_00530</name>
</gene>
<dbReference type="PANTHER" id="PTHR30050">
    <property type="entry name" value="CHROMOSOMAL REPLICATION INITIATOR PROTEIN DNAA"/>
    <property type="match status" value="1"/>
</dbReference>
<dbReference type="Gene3D" id="3.40.50.300">
    <property type="entry name" value="P-loop containing nucleotide triphosphate hydrolases"/>
    <property type="match status" value="1"/>
</dbReference>
<dbReference type="PANTHER" id="PTHR30050:SF5">
    <property type="entry name" value="DNAA REGULATORY INACTIVATOR HDA"/>
    <property type="match status" value="1"/>
</dbReference>
<evidence type="ECO:0000313" key="1">
    <source>
        <dbReference type="EMBL" id="TPW36122.1"/>
    </source>
</evidence>
<dbReference type="CDD" id="cd00009">
    <property type="entry name" value="AAA"/>
    <property type="match status" value="1"/>
</dbReference>
<dbReference type="GO" id="GO:0003688">
    <property type="term" value="F:DNA replication origin binding"/>
    <property type="evidence" value="ECO:0007669"/>
    <property type="project" value="TreeGrafter"/>
</dbReference>
<dbReference type="Gene3D" id="1.10.8.60">
    <property type="match status" value="1"/>
</dbReference>
<dbReference type="GO" id="GO:0005886">
    <property type="term" value="C:plasma membrane"/>
    <property type="evidence" value="ECO:0007669"/>
    <property type="project" value="TreeGrafter"/>
</dbReference>
<name>A0A506US31_9PROT</name>
<dbReference type="InterPro" id="IPR027417">
    <property type="entry name" value="P-loop_NTPase"/>
</dbReference>